<dbReference type="RefSeq" id="WP_045026281.1">
    <property type="nucleotide sequence ID" value="NZ_JRHC01000001.1"/>
</dbReference>
<evidence type="ECO:0000256" key="1">
    <source>
        <dbReference type="SAM" id="SignalP"/>
    </source>
</evidence>
<dbReference type="SUPFAM" id="SSF48695">
    <property type="entry name" value="Multiheme cytochromes"/>
    <property type="match status" value="1"/>
</dbReference>
<dbReference type="Proteomes" id="UP000032544">
    <property type="component" value="Unassembled WGS sequence"/>
</dbReference>
<dbReference type="Gene3D" id="3.90.10.10">
    <property type="entry name" value="Cytochrome C3"/>
    <property type="match status" value="4"/>
</dbReference>
<organism evidence="2 3">
    <name type="scientific">Draconibacterium sediminis</name>
    <dbReference type="NCBI Taxonomy" id="1544798"/>
    <lineage>
        <taxon>Bacteria</taxon>
        <taxon>Pseudomonadati</taxon>
        <taxon>Bacteroidota</taxon>
        <taxon>Bacteroidia</taxon>
        <taxon>Marinilabiliales</taxon>
        <taxon>Prolixibacteraceae</taxon>
        <taxon>Draconibacterium</taxon>
    </lineage>
</organism>
<comment type="caution">
    <text evidence="2">The sequence shown here is derived from an EMBL/GenBank/DDBJ whole genome shotgun (WGS) entry which is preliminary data.</text>
</comment>
<evidence type="ECO:0000313" key="2">
    <source>
        <dbReference type="EMBL" id="KJF44746.1"/>
    </source>
</evidence>
<keyword evidence="1" id="KW-0732">Signal</keyword>
<sequence length="343" mass="38855">MRKLSLIIVVLFLVFQLRAQENPHGEDLSIDCLDCHTTEGWIFSKATARFSHDSTDFTLDGQHAFTDCRACHTTLVFNDAKSNCMDCHNDMHNNTVGLDCRRCHDSRSWLVSNITEIHQTSRFPLMGAHNTADCSDCHTSASLLEFQPLGVECIDCHSQDYYATTEPNHVESGFSTDCFECHRIDAFLWSAQGINHDFFPLTKGHAVSSCTECHTSGVFEPISTDCFSCHETDFVSATNPSHQNSGFSTQCSDCHTTDPGWSPAQFTVHDDYYFPIYSGRHRGEWNNCFDCHTQQNSYSLFSCTDCHEHNQTETDSRHRDVNDYVYTPTSCFDCHPRGNAEDD</sequence>
<reference evidence="2 3" key="1">
    <citation type="submission" date="2014-09" db="EMBL/GenBank/DDBJ databases">
        <title>Draft Genome Sequence of Draconibacterium sp. JN14CK-3.</title>
        <authorList>
            <person name="Dong C."/>
            <person name="Lai Q."/>
            <person name="Shao Z."/>
        </authorList>
    </citation>
    <scope>NUCLEOTIDE SEQUENCE [LARGE SCALE GENOMIC DNA]</scope>
    <source>
        <strain evidence="2 3">JN14CK-3</strain>
    </source>
</reference>
<name>A0A0D8JE10_9BACT</name>
<proteinExistence type="predicted"/>
<feature type="chain" id="PRO_5002331287" evidence="1">
    <location>
        <begin position="20"/>
        <end position="343"/>
    </location>
</feature>
<gene>
    <name evidence="2" type="ORF">LH29_04670</name>
</gene>
<dbReference type="AlphaFoldDB" id="A0A0D8JE10"/>
<accession>A0A0D8JE10</accession>
<dbReference type="InterPro" id="IPR036280">
    <property type="entry name" value="Multihaem_cyt_sf"/>
</dbReference>
<evidence type="ECO:0000313" key="3">
    <source>
        <dbReference type="Proteomes" id="UP000032544"/>
    </source>
</evidence>
<feature type="signal peptide" evidence="1">
    <location>
        <begin position="1"/>
        <end position="19"/>
    </location>
</feature>
<dbReference type="EMBL" id="JRHC01000001">
    <property type="protein sequence ID" value="KJF44746.1"/>
    <property type="molecule type" value="Genomic_DNA"/>
</dbReference>
<keyword evidence="3" id="KW-1185">Reference proteome</keyword>
<protein>
    <submittedName>
        <fullName evidence="2">Uncharacterized protein</fullName>
    </submittedName>
</protein>
<dbReference type="STRING" id="1544798.LH29_04670"/>